<dbReference type="PANTHER" id="PTHR43673">
    <property type="entry name" value="NAD(P)H NITROREDUCTASE YDGI-RELATED"/>
    <property type="match status" value="1"/>
</dbReference>
<comment type="cofactor">
    <cofactor evidence="1">
        <name>FMN</name>
        <dbReference type="ChEBI" id="CHEBI:58210"/>
    </cofactor>
</comment>
<dbReference type="CDD" id="cd02136">
    <property type="entry name" value="PnbA_NfnB-like"/>
    <property type="match status" value="1"/>
</dbReference>
<dbReference type="InterPro" id="IPR000415">
    <property type="entry name" value="Nitroreductase-like"/>
</dbReference>
<dbReference type="Gene3D" id="3.40.109.10">
    <property type="entry name" value="NADH Oxidase"/>
    <property type="match status" value="1"/>
</dbReference>
<evidence type="ECO:0000256" key="3">
    <source>
        <dbReference type="ARBA" id="ARBA00022630"/>
    </source>
</evidence>
<dbReference type="AlphaFoldDB" id="A0A1H6V194"/>
<evidence type="ECO:0000313" key="8">
    <source>
        <dbReference type="Proteomes" id="UP000242930"/>
    </source>
</evidence>
<evidence type="ECO:0000256" key="4">
    <source>
        <dbReference type="ARBA" id="ARBA00022643"/>
    </source>
</evidence>
<gene>
    <name evidence="7" type="ORF">SAMN05216201_103285</name>
</gene>
<dbReference type="Pfam" id="PF00881">
    <property type="entry name" value="Nitroreductase"/>
    <property type="match status" value="1"/>
</dbReference>
<evidence type="ECO:0000256" key="5">
    <source>
        <dbReference type="ARBA" id="ARBA00023002"/>
    </source>
</evidence>
<keyword evidence="8" id="KW-1185">Reference proteome</keyword>
<dbReference type="GO" id="GO:0016491">
    <property type="term" value="F:oxidoreductase activity"/>
    <property type="evidence" value="ECO:0007669"/>
    <property type="project" value="UniProtKB-KW"/>
</dbReference>
<evidence type="ECO:0000256" key="1">
    <source>
        <dbReference type="ARBA" id="ARBA00001917"/>
    </source>
</evidence>
<dbReference type="STRING" id="915471.SAMN05216201_103285"/>
<sequence>MHVDHAIQSRKSVRRFLPTGVSPEVVRHILKVASRAPSGNNIQPWRVYVVGGEIREALCRDILQAAREEPERHQAEYTYYPTQWVEPYRERRRRNGFALYEQLGIERDDHQRREQQMLRNYQFFDAPVGLLVTLDRRLNTGSYLDVGMFIQNILIAARGQQLHTCAQAAFAPFHDVVRRHLPLGDDEILVCGIALGHGDNEAPENWLQSERQPVETFASFHGLREAQREAC</sequence>
<feature type="domain" description="Nitroreductase" evidence="6">
    <location>
        <begin position="7"/>
        <end position="197"/>
    </location>
</feature>
<keyword evidence="4" id="KW-0288">FMN</keyword>
<accession>A0A1H6V194</accession>
<dbReference type="Proteomes" id="UP000242930">
    <property type="component" value="Unassembled WGS sequence"/>
</dbReference>
<reference evidence="8" key="1">
    <citation type="submission" date="2016-10" db="EMBL/GenBank/DDBJ databases">
        <authorList>
            <person name="Varghese N."/>
            <person name="Submissions S."/>
        </authorList>
    </citation>
    <scope>NUCLEOTIDE SEQUENCE [LARGE SCALE GENOMIC DNA]</scope>
    <source>
        <strain evidence="8">LMG 25967</strain>
    </source>
</reference>
<evidence type="ECO:0000259" key="6">
    <source>
        <dbReference type="Pfam" id="PF00881"/>
    </source>
</evidence>
<keyword evidence="3" id="KW-0285">Flavoprotein</keyword>
<proteinExistence type="inferred from homology"/>
<dbReference type="InterPro" id="IPR029479">
    <property type="entry name" value="Nitroreductase"/>
</dbReference>
<dbReference type="OrthoDB" id="9784375at2"/>
<comment type="similarity">
    <text evidence="2">Belongs to the nitroreductase family.</text>
</comment>
<organism evidence="7 8">
    <name type="scientific">Pseudomonas linyingensis</name>
    <dbReference type="NCBI Taxonomy" id="915471"/>
    <lineage>
        <taxon>Bacteria</taxon>
        <taxon>Pseudomonadati</taxon>
        <taxon>Pseudomonadota</taxon>
        <taxon>Gammaproteobacteria</taxon>
        <taxon>Pseudomonadales</taxon>
        <taxon>Pseudomonadaceae</taxon>
        <taxon>Pseudomonas</taxon>
    </lineage>
</organism>
<keyword evidence="5" id="KW-0560">Oxidoreductase</keyword>
<evidence type="ECO:0000313" key="7">
    <source>
        <dbReference type="EMBL" id="SEI96734.1"/>
    </source>
</evidence>
<dbReference type="PANTHER" id="PTHR43673:SF2">
    <property type="entry name" value="NITROREDUCTASE"/>
    <property type="match status" value="1"/>
</dbReference>
<dbReference type="EMBL" id="FNZE01000003">
    <property type="protein sequence ID" value="SEI96734.1"/>
    <property type="molecule type" value="Genomic_DNA"/>
</dbReference>
<evidence type="ECO:0000256" key="2">
    <source>
        <dbReference type="ARBA" id="ARBA00007118"/>
    </source>
</evidence>
<dbReference type="RefSeq" id="WP_090308141.1">
    <property type="nucleotide sequence ID" value="NZ_FNZE01000003.1"/>
</dbReference>
<dbReference type="SUPFAM" id="SSF55469">
    <property type="entry name" value="FMN-dependent nitroreductase-like"/>
    <property type="match status" value="1"/>
</dbReference>
<protein>
    <submittedName>
        <fullName evidence="7">Nitroreductase</fullName>
    </submittedName>
</protein>
<name>A0A1H6V194_9PSED</name>